<dbReference type="EMBL" id="AP017312">
    <property type="protein sequence ID" value="BAU27574.1"/>
    <property type="molecule type" value="Genomic_DNA"/>
</dbReference>
<reference evidence="1 2" key="1">
    <citation type="submission" date="2015-12" db="EMBL/GenBank/DDBJ databases">
        <title>Genome sequence of Aneurinibacillus soli.</title>
        <authorList>
            <person name="Lee J.S."/>
            <person name="Lee K.C."/>
            <person name="Kim K.K."/>
            <person name="Lee B.W."/>
        </authorList>
    </citation>
    <scope>NUCLEOTIDE SEQUENCE [LARGE SCALE GENOMIC DNA]</scope>
    <source>
        <strain evidence="1 2">CB4</strain>
    </source>
</reference>
<dbReference type="Gene3D" id="6.10.140.1110">
    <property type="match status" value="1"/>
</dbReference>
<dbReference type="Pfam" id="PF11068">
    <property type="entry name" value="YlqD"/>
    <property type="match status" value="1"/>
</dbReference>
<dbReference type="RefSeq" id="WP_157737881.1">
    <property type="nucleotide sequence ID" value="NZ_AP017312.1"/>
</dbReference>
<gene>
    <name evidence="1" type="ORF">CB4_01748</name>
</gene>
<name>A0A0U5B7I1_9BACL</name>
<evidence type="ECO:0000313" key="1">
    <source>
        <dbReference type="EMBL" id="BAU27574.1"/>
    </source>
</evidence>
<dbReference type="Proteomes" id="UP000217696">
    <property type="component" value="Chromosome"/>
</dbReference>
<organism evidence="1 2">
    <name type="scientific">Aneurinibacillus soli</name>
    <dbReference type="NCBI Taxonomy" id="1500254"/>
    <lineage>
        <taxon>Bacteria</taxon>
        <taxon>Bacillati</taxon>
        <taxon>Bacillota</taxon>
        <taxon>Bacilli</taxon>
        <taxon>Bacillales</taxon>
        <taxon>Paenibacillaceae</taxon>
        <taxon>Aneurinibacillus group</taxon>
        <taxon>Aneurinibacillus</taxon>
    </lineage>
</organism>
<keyword evidence="2" id="KW-1185">Reference proteome</keyword>
<evidence type="ECO:0000313" key="2">
    <source>
        <dbReference type="Proteomes" id="UP000217696"/>
    </source>
</evidence>
<proteinExistence type="predicted"/>
<dbReference type="InterPro" id="IPR021297">
    <property type="entry name" value="YlqD"/>
</dbReference>
<protein>
    <submittedName>
        <fullName evidence="1">Uncharacterized protein</fullName>
    </submittedName>
</protein>
<dbReference type="KEGG" id="asoc:CB4_01748"/>
<dbReference type="AlphaFoldDB" id="A0A0U5B7I1"/>
<accession>A0A0U5B7I1</accession>
<sequence>MLTIKREIKVLMVLTEAARQKLNTELCGMQERYRLELEQLDFQAKKLMHEAQRKGRDAIAIVERRLSQEKAAREEKLAGIANQLEHIASLADGSEIPYTTVQSEVEIRVGDRWDDRMSGAEIVLVDGLVAEIREGGKRGE</sequence>